<dbReference type="AlphaFoldDB" id="A0A9D2LQA1"/>
<evidence type="ECO:0000259" key="1">
    <source>
        <dbReference type="Pfam" id="PF21194"/>
    </source>
</evidence>
<reference evidence="2" key="1">
    <citation type="journal article" date="2021" name="PeerJ">
        <title>Extensive microbial diversity within the chicken gut microbiome revealed by metagenomics and culture.</title>
        <authorList>
            <person name="Gilroy R."/>
            <person name="Ravi A."/>
            <person name="Getino M."/>
            <person name="Pursley I."/>
            <person name="Horton D.L."/>
            <person name="Alikhan N.F."/>
            <person name="Baker D."/>
            <person name="Gharbi K."/>
            <person name="Hall N."/>
            <person name="Watson M."/>
            <person name="Adriaenssens E.M."/>
            <person name="Foster-Nyarko E."/>
            <person name="Jarju S."/>
            <person name="Secka A."/>
            <person name="Antonio M."/>
            <person name="Oren A."/>
            <person name="Chaudhuri R.R."/>
            <person name="La Ragione R."/>
            <person name="Hildebrand F."/>
            <person name="Pallen M.J."/>
        </authorList>
    </citation>
    <scope>NUCLEOTIDE SEQUENCE</scope>
    <source>
        <strain evidence="2">ChiSjej1B19-5720</strain>
    </source>
</reference>
<dbReference type="Pfam" id="PF21194">
    <property type="entry name" value="TadZ-like_ARD"/>
    <property type="match status" value="1"/>
</dbReference>
<feature type="domain" description="TadZ-like receiver" evidence="1">
    <location>
        <begin position="1"/>
        <end position="108"/>
    </location>
</feature>
<evidence type="ECO:0000313" key="2">
    <source>
        <dbReference type="EMBL" id="HJB27442.1"/>
    </source>
</evidence>
<dbReference type="InterPro" id="IPR027417">
    <property type="entry name" value="P-loop_NTPase"/>
</dbReference>
<dbReference type="Gene3D" id="3.40.50.300">
    <property type="entry name" value="P-loop containing nucleotide triphosphate hydrolases"/>
    <property type="match status" value="1"/>
</dbReference>
<comment type="caution">
    <text evidence="2">The sequence shown here is derived from an EMBL/GenBank/DDBJ whole genome shotgun (WGS) entry which is preliminary data.</text>
</comment>
<name>A0A9D2LQA1_9FIRM</name>
<reference evidence="2" key="2">
    <citation type="submission" date="2021-04" db="EMBL/GenBank/DDBJ databases">
        <authorList>
            <person name="Gilroy R."/>
        </authorList>
    </citation>
    <scope>NUCLEOTIDE SEQUENCE</scope>
    <source>
        <strain evidence="2">ChiSjej1B19-5720</strain>
    </source>
</reference>
<evidence type="ECO:0000313" key="3">
    <source>
        <dbReference type="Proteomes" id="UP000823842"/>
    </source>
</evidence>
<dbReference type="EMBL" id="DWYZ01000035">
    <property type="protein sequence ID" value="HJB27442.1"/>
    <property type="molecule type" value="Genomic_DNA"/>
</dbReference>
<dbReference type="SUPFAM" id="SSF52540">
    <property type="entry name" value="P-loop containing nucleoside triphosphate hydrolases"/>
    <property type="match status" value="1"/>
</dbReference>
<dbReference type="Proteomes" id="UP000823842">
    <property type="component" value="Unassembled WGS sequence"/>
</dbReference>
<accession>A0A9D2LQA1</accession>
<proteinExistence type="predicted"/>
<dbReference type="Gene3D" id="3.40.50.10850">
    <property type="entry name" value="Ntrc-like two-domain protein"/>
    <property type="match status" value="1"/>
</dbReference>
<protein>
    <recommendedName>
        <fullName evidence="1">TadZ-like receiver domain-containing protein</fullName>
    </recommendedName>
</protein>
<organism evidence="2 3">
    <name type="scientific">Candidatus Blautia faecavium</name>
    <dbReference type="NCBI Taxonomy" id="2838487"/>
    <lineage>
        <taxon>Bacteria</taxon>
        <taxon>Bacillati</taxon>
        <taxon>Bacillota</taxon>
        <taxon>Clostridia</taxon>
        <taxon>Lachnospirales</taxon>
        <taxon>Lachnospiraceae</taxon>
        <taxon>Blautia</taxon>
    </lineage>
</organism>
<sequence length="352" mass="39312">MKIKVAVFDKDAEYMRRLAKAFQRKYGERVALSLFSNEELLYEGMKETSVELLLVDQDIKLDASRIPQGLTVGYLSKNAAAEEINGIPAIGKYQKAETVYKQMISLYAERAGRVSLKKNDLAAKVVLFTSAQGGSGVSTAAAAYAIRCAEEKKKVFFLNLEKFGSSEIYFSGEGNLSFSDIIYSLKSKKSNLLLKLESTIQTDSSGVDFLKDCKNAYDMFELEDQEVEELICGIAQVKKYEEIVIDYAEDVSHRMMQIIEDFADKVIYVSDGTPSGNQKFERFCEVARVLESRTDTKILSKMSLLYNRYSSKSSEQIGKTAVPVAGGIHRIEGLTGRALIEKIKELDTISLL</sequence>
<dbReference type="InterPro" id="IPR049086">
    <property type="entry name" value="TadZ-like_ARD"/>
</dbReference>
<gene>
    <name evidence="2" type="ORF">IAA06_01420</name>
</gene>